<dbReference type="AlphaFoldDB" id="A0A5J6MMI5"/>
<dbReference type="KEGG" id="htq:FRZ44_37170"/>
<feature type="repeat" description="TPR" evidence="1">
    <location>
        <begin position="70"/>
        <end position="103"/>
    </location>
</feature>
<dbReference type="PROSITE" id="PS50005">
    <property type="entry name" value="TPR"/>
    <property type="match status" value="4"/>
</dbReference>
<dbReference type="InterPro" id="IPR052943">
    <property type="entry name" value="TMTC_O-mannosyl-trnsfr"/>
</dbReference>
<dbReference type="PANTHER" id="PTHR44809:SF1">
    <property type="entry name" value="PROTEIN O-MANNOSYL-TRANSFERASE TMTC1"/>
    <property type="match status" value="1"/>
</dbReference>
<dbReference type="Pfam" id="PF13432">
    <property type="entry name" value="TPR_16"/>
    <property type="match status" value="3"/>
</dbReference>
<dbReference type="PANTHER" id="PTHR44809">
    <property type="match status" value="1"/>
</dbReference>
<reference evidence="2 3" key="1">
    <citation type="submission" date="2019-08" db="EMBL/GenBank/DDBJ databases">
        <title>Hyperibacter terrae gen. nov., sp. nov. and Hyperibacter viscosus sp. nov., two new members in the family Rhodospirillaceae isolated from the rhizosphere of Hypericum perforatum.</title>
        <authorList>
            <person name="Noviana Z."/>
        </authorList>
    </citation>
    <scope>NUCLEOTIDE SEQUENCE [LARGE SCALE GENOMIC DNA]</scope>
    <source>
        <strain evidence="2 3">R5913</strain>
    </source>
</reference>
<gene>
    <name evidence="2" type="ORF">FRZ44_37170</name>
</gene>
<dbReference type="InterPro" id="IPR011990">
    <property type="entry name" value="TPR-like_helical_dom_sf"/>
</dbReference>
<dbReference type="Proteomes" id="UP000326202">
    <property type="component" value="Chromosome"/>
</dbReference>
<proteinExistence type="predicted"/>
<feature type="repeat" description="TPR" evidence="1">
    <location>
        <begin position="172"/>
        <end position="205"/>
    </location>
</feature>
<dbReference type="SUPFAM" id="SSF48452">
    <property type="entry name" value="TPR-like"/>
    <property type="match status" value="1"/>
</dbReference>
<dbReference type="Gene3D" id="3.40.50.2000">
    <property type="entry name" value="Glycogen Phosphorylase B"/>
    <property type="match status" value="1"/>
</dbReference>
<keyword evidence="1" id="KW-0802">TPR repeat</keyword>
<evidence type="ECO:0000256" key="1">
    <source>
        <dbReference type="PROSITE-ProRule" id="PRU00339"/>
    </source>
</evidence>
<sequence length="566" mass="62250">MSQSPLAIAFAQHKAGRLAEAEAAYRRLLAAAPGNSDIAMLLGLLLDQRGAHEEAVQHLTRVAKAKSTDPASHYNLALALQHAGRRGDAAIAYRRALALRPDYLAARVNLGNVLAEAGSDADAIAVFRDGLARHGDQADLHYNLARVLQHASRQDEARAHYRAALALKPDLAGAINNLGLLLQASGESDEAIALYERGLAANPSNVDLLLNLGNSLTLVDRFDDAIATYRRAQAVEPGNVDAHHFESFMLLLLGRFKEGWEAYEWRLRTPQMQSKIVRYPQARWNGQRDLAGRLLVWNEQGVGDELMFLSLLPELARDMRLLVECDPRLLALFRRSLPAIEFVARSPEGAAAPGWPADIAAQCPAGSLMRQLRPDLASFARGGSYLTADPQRRDALMSRYGRDRLRVGIAWHTTAPNAGLRRQLALSKLTPLLHLSGAHFISLQYGDHAAEIAALAAQGIELRQDPQIDAWNDLDGWAAQIAALDLVITIDNSTAHMAGALGVPCWVILPHPPEWRWLLARKDCLWWPKLELFRQTRPGQWGPVITELTGRLAERIVSNRDGQALS</sequence>
<dbReference type="InterPro" id="IPR019734">
    <property type="entry name" value="TPR_rpt"/>
</dbReference>
<dbReference type="SMART" id="SM00028">
    <property type="entry name" value="TPR"/>
    <property type="match status" value="7"/>
</dbReference>
<dbReference type="EMBL" id="CP042906">
    <property type="protein sequence ID" value="QEX18411.1"/>
    <property type="molecule type" value="Genomic_DNA"/>
</dbReference>
<keyword evidence="3" id="KW-1185">Reference proteome</keyword>
<name>A0A5J6MMI5_9PROT</name>
<feature type="repeat" description="TPR" evidence="1">
    <location>
        <begin position="138"/>
        <end position="171"/>
    </location>
</feature>
<protein>
    <submittedName>
        <fullName evidence="2">Uncharacterized protein</fullName>
    </submittedName>
</protein>
<organism evidence="2 3">
    <name type="scientific">Hypericibacter terrae</name>
    <dbReference type="NCBI Taxonomy" id="2602015"/>
    <lineage>
        <taxon>Bacteria</taxon>
        <taxon>Pseudomonadati</taxon>
        <taxon>Pseudomonadota</taxon>
        <taxon>Alphaproteobacteria</taxon>
        <taxon>Rhodospirillales</taxon>
        <taxon>Dongiaceae</taxon>
        <taxon>Hypericibacter</taxon>
    </lineage>
</organism>
<dbReference type="SUPFAM" id="SSF53756">
    <property type="entry name" value="UDP-Glycosyltransferase/glycogen phosphorylase"/>
    <property type="match status" value="1"/>
</dbReference>
<dbReference type="RefSeq" id="WP_191908177.1">
    <property type="nucleotide sequence ID" value="NZ_CP042906.1"/>
</dbReference>
<dbReference type="Pfam" id="PF13181">
    <property type="entry name" value="TPR_8"/>
    <property type="match status" value="1"/>
</dbReference>
<feature type="repeat" description="TPR" evidence="1">
    <location>
        <begin position="206"/>
        <end position="239"/>
    </location>
</feature>
<accession>A0A5J6MMI5</accession>
<evidence type="ECO:0000313" key="3">
    <source>
        <dbReference type="Proteomes" id="UP000326202"/>
    </source>
</evidence>
<dbReference type="Gene3D" id="1.25.40.10">
    <property type="entry name" value="Tetratricopeptide repeat domain"/>
    <property type="match status" value="3"/>
</dbReference>
<evidence type="ECO:0000313" key="2">
    <source>
        <dbReference type="EMBL" id="QEX18411.1"/>
    </source>
</evidence>